<dbReference type="Pfam" id="PF07690">
    <property type="entry name" value="MFS_1"/>
    <property type="match status" value="1"/>
</dbReference>
<dbReference type="InterPro" id="IPR036259">
    <property type="entry name" value="MFS_trans_sf"/>
</dbReference>
<gene>
    <name evidence="8" type="primary">Slc18b1_30</name>
    <name evidence="8" type="ORF">FJT64_001981</name>
</gene>
<keyword evidence="4 6" id="KW-1133">Transmembrane helix</keyword>
<dbReference type="EMBL" id="VIIS01000303">
    <property type="protein sequence ID" value="KAF0310547.1"/>
    <property type="molecule type" value="Genomic_DNA"/>
</dbReference>
<dbReference type="OrthoDB" id="446368at2759"/>
<comment type="caution">
    <text evidence="8">The sequence shown here is derived from an EMBL/GenBank/DDBJ whole genome shotgun (WGS) entry which is preliminary data.</text>
</comment>
<feature type="transmembrane region" description="Helical" evidence="6">
    <location>
        <begin position="323"/>
        <end position="346"/>
    </location>
</feature>
<dbReference type="AlphaFoldDB" id="A0A6A4WTQ9"/>
<dbReference type="SUPFAM" id="SSF103473">
    <property type="entry name" value="MFS general substrate transporter"/>
    <property type="match status" value="1"/>
</dbReference>
<sequence>MGWLAPRIGVVTLYRLGLLLTGVILVVYGLLVYVENHTAFLASSMTLRAVEGVGTAAVLTGVRSIIINQFPQRMNSAMSLVEGMYGAGSCLGPALGGAMYSIGGYGAPFYALGTLSVANAAISLLLMPAVTEHQADSPENYVQGPNYRDSLLFALSNADSWLILAASCSVAVNWNGIDNSLAPYALDTLNMKLPELSLFFMGSFAGFGLSSPLWGRLSDSIDNTFVLEAVCLALVALGILLIPPSPLLGLLPSRLLLGVGMTLREVFQMGVNLPLLPLLVRLLVSRGMPDDIRSHALLTSLCGFTFAAGNALGPMFGGLVTDFWGFPVLATWLSGITALLSVMMAARALVYHLSRRTAPAHCKA</sequence>
<evidence type="ECO:0000256" key="3">
    <source>
        <dbReference type="ARBA" id="ARBA00022692"/>
    </source>
</evidence>
<keyword evidence="9" id="KW-1185">Reference proteome</keyword>
<dbReference type="InterPro" id="IPR020846">
    <property type="entry name" value="MFS_dom"/>
</dbReference>
<organism evidence="8 9">
    <name type="scientific">Amphibalanus amphitrite</name>
    <name type="common">Striped barnacle</name>
    <name type="synonym">Balanus amphitrite</name>
    <dbReference type="NCBI Taxonomy" id="1232801"/>
    <lineage>
        <taxon>Eukaryota</taxon>
        <taxon>Metazoa</taxon>
        <taxon>Ecdysozoa</taxon>
        <taxon>Arthropoda</taxon>
        <taxon>Crustacea</taxon>
        <taxon>Multicrustacea</taxon>
        <taxon>Cirripedia</taxon>
        <taxon>Thoracica</taxon>
        <taxon>Thoracicalcarea</taxon>
        <taxon>Balanomorpha</taxon>
        <taxon>Balanoidea</taxon>
        <taxon>Balanidae</taxon>
        <taxon>Amphibalaninae</taxon>
        <taxon>Amphibalanus</taxon>
    </lineage>
</organism>
<evidence type="ECO:0000259" key="7">
    <source>
        <dbReference type="PROSITE" id="PS50850"/>
    </source>
</evidence>
<feature type="transmembrane region" description="Helical" evidence="6">
    <location>
        <begin position="296"/>
        <end position="317"/>
    </location>
</feature>
<feature type="transmembrane region" description="Helical" evidence="6">
    <location>
        <begin position="12"/>
        <end position="34"/>
    </location>
</feature>
<name>A0A6A4WTQ9_AMPAM</name>
<reference evidence="8 9" key="1">
    <citation type="submission" date="2019-07" db="EMBL/GenBank/DDBJ databases">
        <title>Draft genome assembly of a fouling barnacle, Amphibalanus amphitrite (Darwin, 1854): The first reference genome for Thecostraca.</title>
        <authorList>
            <person name="Kim W."/>
        </authorList>
    </citation>
    <scope>NUCLEOTIDE SEQUENCE [LARGE SCALE GENOMIC DNA]</scope>
    <source>
        <strain evidence="8">SNU_AA5</strain>
        <tissue evidence="8">Soma without cirri and trophi</tissue>
    </source>
</reference>
<proteinExistence type="predicted"/>
<evidence type="ECO:0000256" key="1">
    <source>
        <dbReference type="ARBA" id="ARBA00004141"/>
    </source>
</evidence>
<keyword evidence="5 6" id="KW-0472">Membrane</keyword>
<dbReference type="Proteomes" id="UP000440578">
    <property type="component" value="Unassembled WGS sequence"/>
</dbReference>
<dbReference type="GO" id="GO:0022857">
    <property type="term" value="F:transmembrane transporter activity"/>
    <property type="evidence" value="ECO:0007669"/>
    <property type="project" value="InterPro"/>
</dbReference>
<feature type="domain" description="Major facilitator superfamily (MFS) profile" evidence="7">
    <location>
        <begin position="1"/>
        <end position="349"/>
    </location>
</feature>
<feature type="transmembrane region" description="Helical" evidence="6">
    <location>
        <begin position="40"/>
        <end position="62"/>
    </location>
</feature>
<evidence type="ECO:0000256" key="2">
    <source>
        <dbReference type="ARBA" id="ARBA00022448"/>
    </source>
</evidence>
<dbReference type="PANTHER" id="PTHR23506:SF26">
    <property type="entry name" value="MFS-TYPE TRANSPORTER SLC18B1"/>
    <property type="match status" value="1"/>
</dbReference>
<protein>
    <submittedName>
        <fullName evidence="8">MFS-type transporter SLC18B1</fullName>
    </submittedName>
</protein>
<feature type="transmembrane region" description="Helical" evidence="6">
    <location>
        <begin position="109"/>
        <end position="130"/>
    </location>
</feature>
<dbReference type="GO" id="GO:0016020">
    <property type="term" value="C:membrane"/>
    <property type="evidence" value="ECO:0007669"/>
    <property type="project" value="UniProtKB-SubCell"/>
</dbReference>
<dbReference type="Gene3D" id="1.20.1250.20">
    <property type="entry name" value="MFS general substrate transporter like domains"/>
    <property type="match status" value="2"/>
</dbReference>
<feature type="transmembrane region" description="Helical" evidence="6">
    <location>
        <begin position="266"/>
        <end position="284"/>
    </location>
</feature>
<keyword evidence="2" id="KW-0813">Transport</keyword>
<evidence type="ECO:0000313" key="8">
    <source>
        <dbReference type="EMBL" id="KAF0310547.1"/>
    </source>
</evidence>
<dbReference type="PROSITE" id="PS50850">
    <property type="entry name" value="MFS"/>
    <property type="match status" value="1"/>
</dbReference>
<comment type="subcellular location">
    <subcellularLocation>
        <location evidence="1">Membrane</location>
        <topology evidence="1">Multi-pass membrane protein</topology>
    </subcellularLocation>
</comment>
<feature type="transmembrane region" description="Helical" evidence="6">
    <location>
        <begin position="226"/>
        <end position="246"/>
    </location>
</feature>
<evidence type="ECO:0000256" key="4">
    <source>
        <dbReference type="ARBA" id="ARBA00022989"/>
    </source>
</evidence>
<dbReference type="PANTHER" id="PTHR23506">
    <property type="entry name" value="GH10249P"/>
    <property type="match status" value="1"/>
</dbReference>
<feature type="transmembrane region" description="Helical" evidence="6">
    <location>
        <begin position="83"/>
        <end position="103"/>
    </location>
</feature>
<dbReference type="InterPro" id="IPR011701">
    <property type="entry name" value="MFS"/>
</dbReference>
<evidence type="ECO:0000256" key="6">
    <source>
        <dbReference type="SAM" id="Phobius"/>
    </source>
</evidence>
<feature type="transmembrane region" description="Helical" evidence="6">
    <location>
        <begin position="151"/>
        <end position="176"/>
    </location>
</feature>
<feature type="transmembrane region" description="Helical" evidence="6">
    <location>
        <begin position="196"/>
        <end position="214"/>
    </location>
</feature>
<evidence type="ECO:0000313" key="9">
    <source>
        <dbReference type="Proteomes" id="UP000440578"/>
    </source>
</evidence>
<accession>A0A6A4WTQ9</accession>
<evidence type="ECO:0000256" key="5">
    <source>
        <dbReference type="ARBA" id="ARBA00023136"/>
    </source>
</evidence>
<keyword evidence="3 6" id="KW-0812">Transmembrane</keyword>
<dbReference type="InterPro" id="IPR050930">
    <property type="entry name" value="MFS_Vesicular_Transporter"/>
</dbReference>